<sequence length="198" mass="19972">MAKRPPFYHIPGGGPPSPLRDAQIKALTPSPSKAAAAGAGRPAIAPILTSAPAPSFTAQAPLRLENGALILAPASGARGGYLIQSDWIQFNAKEPPLGNPAANGQALVSTTAGARSWVTLPIVPSFADSEAPAGVINGANTSFTLAHAPSAGSVHVYSGATPSSMQRLSPSQYSVSGATLTFTAAPATGTALLVDYRY</sequence>
<dbReference type="RefSeq" id="WP_119319010.1">
    <property type="nucleotide sequence ID" value="NZ_AP025739.1"/>
</dbReference>
<dbReference type="KEGG" id="ccot:CCAX7_53830"/>
<accession>A0A402CNR4</accession>
<organism evidence="1 2">
    <name type="scientific">Capsulimonas corticalis</name>
    <dbReference type="NCBI Taxonomy" id="2219043"/>
    <lineage>
        <taxon>Bacteria</taxon>
        <taxon>Bacillati</taxon>
        <taxon>Armatimonadota</taxon>
        <taxon>Armatimonadia</taxon>
        <taxon>Capsulimonadales</taxon>
        <taxon>Capsulimonadaceae</taxon>
        <taxon>Capsulimonas</taxon>
    </lineage>
</organism>
<evidence type="ECO:0000313" key="1">
    <source>
        <dbReference type="EMBL" id="BDI33332.1"/>
    </source>
</evidence>
<dbReference type="Proteomes" id="UP000287394">
    <property type="component" value="Chromosome"/>
</dbReference>
<protein>
    <submittedName>
        <fullName evidence="1">Uncharacterized protein</fullName>
    </submittedName>
</protein>
<dbReference type="AlphaFoldDB" id="A0A402CNR4"/>
<dbReference type="EMBL" id="AP025739">
    <property type="protein sequence ID" value="BDI33332.1"/>
    <property type="molecule type" value="Genomic_DNA"/>
</dbReference>
<keyword evidence="2" id="KW-1185">Reference proteome</keyword>
<evidence type="ECO:0000313" key="2">
    <source>
        <dbReference type="Proteomes" id="UP000287394"/>
    </source>
</evidence>
<gene>
    <name evidence="1" type="ORF">CCAX7_53830</name>
</gene>
<dbReference type="OrthoDB" id="1031347at2"/>
<proteinExistence type="predicted"/>
<name>A0A402CNR4_9BACT</name>
<reference evidence="1 2" key="1">
    <citation type="journal article" date="2019" name="Int. J. Syst. Evol. Microbiol.">
        <title>Capsulimonas corticalis gen. nov., sp. nov., an aerobic capsulated bacterium, of a novel bacterial order, Capsulimonadales ord. nov., of the class Armatimonadia of the phylum Armatimonadetes.</title>
        <authorList>
            <person name="Li J."/>
            <person name="Kudo C."/>
            <person name="Tonouchi A."/>
        </authorList>
    </citation>
    <scope>NUCLEOTIDE SEQUENCE [LARGE SCALE GENOMIC DNA]</scope>
    <source>
        <strain evidence="1 2">AX-7</strain>
    </source>
</reference>